<keyword evidence="2" id="KW-0812">Transmembrane</keyword>
<dbReference type="Gene3D" id="2.40.160.20">
    <property type="match status" value="1"/>
</dbReference>
<comment type="caution">
    <text evidence="4">The sequence shown here is derived from an EMBL/GenBank/DDBJ whole genome shotgun (WGS) entry which is preliminary data.</text>
</comment>
<protein>
    <recommendedName>
        <fullName evidence="3">Outer membrane protein beta-barrel domain-containing protein</fullName>
    </recommendedName>
</protein>
<dbReference type="OrthoDB" id="1150526at2"/>
<dbReference type="SUPFAM" id="SSF56925">
    <property type="entry name" value="OMPA-like"/>
    <property type="match status" value="1"/>
</dbReference>
<evidence type="ECO:0000256" key="1">
    <source>
        <dbReference type="SAM" id="MobiDB-lite"/>
    </source>
</evidence>
<accession>A0A0A2EZU8</accession>
<keyword evidence="5" id="KW-1185">Reference proteome</keyword>
<gene>
    <name evidence="4" type="ORF">HQ35_00440</name>
</gene>
<dbReference type="STRING" id="36874.HQ34_08450"/>
<dbReference type="AlphaFoldDB" id="A0A0A2EZU8"/>
<reference evidence="4 5" key="1">
    <citation type="submission" date="2014-08" db="EMBL/GenBank/DDBJ databases">
        <title>Porphyromonas cangingivalis strain:COT-109_OH1386 Genome sequencing.</title>
        <authorList>
            <person name="Wallis C."/>
            <person name="Deusch O."/>
            <person name="O'Flynn C."/>
            <person name="Davis I."/>
            <person name="Jospin G."/>
            <person name="Darling A.E."/>
            <person name="Coil D.A."/>
            <person name="Alexiev A."/>
            <person name="Horsfall A."/>
            <person name="Kirkwood N."/>
            <person name="Harris S."/>
            <person name="Eisen J.A."/>
        </authorList>
    </citation>
    <scope>NUCLEOTIDE SEQUENCE [LARGE SCALE GENOMIC DNA]</scope>
    <source>
        <strain evidence="5">COT-109 OH1386</strain>
    </source>
</reference>
<feature type="compositionally biased region" description="Basic and acidic residues" evidence="1">
    <location>
        <begin position="162"/>
        <end position="179"/>
    </location>
</feature>
<dbReference type="Proteomes" id="UP000030125">
    <property type="component" value="Unassembled WGS sequence"/>
</dbReference>
<dbReference type="RefSeq" id="WP_036849856.1">
    <property type="nucleotide sequence ID" value="NZ_JQJD01000001.1"/>
</dbReference>
<sequence length="442" mass="48751">MNNEKWIDDLRKSVQGHSSTPPDNLWAGISAGISGATQKPTPKRQAINPRWTWVGIAAAFALLMGIGILWTNSREEALDPIIITATNTTETNQPNTILQPAEEVADASTPSVEVAPQRRQNLKRYADVTSSSEEKTLKIKNESTTEIPSEALSEGHSITEPTTKKQEKEETMSPQKDSEVGATKDSFKNQVVDSGRNKAFVRPLARTKRTGKMQMSFSGSGANTDVTTPNQTEMLFSSLEERGEEPSKAYKSTALPIDELLETTSTSRHHSRPFTLGLHVRGDVWGKLGLEGGLVYHRLYSTFESPARSSGLNGNQTLEYIGIPLGLTYPLWERSNLSLFVSAGGQLAINIKRSVEIDNIEEVHLLDNHNKFAHTLDKAQWSINAGIGLQYNILSRVGLFVQPQVNYYLNNGSSVETFYKTTPLNVSINAGIKIDVGRLTRR</sequence>
<keyword evidence="2" id="KW-1133">Transmembrane helix</keyword>
<dbReference type="InterPro" id="IPR011250">
    <property type="entry name" value="OMP/PagP_B-barrel"/>
</dbReference>
<dbReference type="EMBL" id="JQJD01000001">
    <property type="protein sequence ID" value="KGN83272.1"/>
    <property type="molecule type" value="Genomic_DNA"/>
</dbReference>
<feature type="domain" description="Outer membrane protein beta-barrel" evidence="3">
    <location>
        <begin position="284"/>
        <end position="405"/>
    </location>
</feature>
<evidence type="ECO:0000259" key="3">
    <source>
        <dbReference type="Pfam" id="PF13568"/>
    </source>
</evidence>
<feature type="compositionally biased region" description="Basic and acidic residues" evidence="1">
    <location>
        <begin position="132"/>
        <end position="143"/>
    </location>
</feature>
<feature type="transmembrane region" description="Helical" evidence="2">
    <location>
        <begin position="51"/>
        <end position="70"/>
    </location>
</feature>
<evidence type="ECO:0000313" key="5">
    <source>
        <dbReference type="Proteomes" id="UP000030125"/>
    </source>
</evidence>
<evidence type="ECO:0000313" key="4">
    <source>
        <dbReference type="EMBL" id="KGN83272.1"/>
    </source>
</evidence>
<keyword evidence="2" id="KW-0472">Membrane</keyword>
<dbReference type="Pfam" id="PF13568">
    <property type="entry name" value="OMP_b-brl_2"/>
    <property type="match status" value="1"/>
</dbReference>
<dbReference type="InterPro" id="IPR025665">
    <property type="entry name" value="Beta-barrel_OMP_2"/>
</dbReference>
<evidence type="ECO:0000256" key="2">
    <source>
        <dbReference type="SAM" id="Phobius"/>
    </source>
</evidence>
<proteinExistence type="predicted"/>
<name>A0A0A2EZU8_PORCN</name>
<organism evidence="4 5">
    <name type="scientific">Porphyromonas cangingivalis</name>
    <dbReference type="NCBI Taxonomy" id="36874"/>
    <lineage>
        <taxon>Bacteria</taxon>
        <taxon>Pseudomonadati</taxon>
        <taxon>Bacteroidota</taxon>
        <taxon>Bacteroidia</taxon>
        <taxon>Bacteroidales</taxon>
        <taxon>Porphyromonadaceae</taxon>
        <taxon>Porphyromonas</taxon>
    </lineage>
</organism>
<feature type="region of interest" description="Disordered" evidence="1">
    <location>
        <begin position="107"/>
        <end position="195"/>
    </location>
</feature>
<dbReference type="eggNOG" id="COG3147">
    <property type="taxonomic scope" value="Bacteria"/>
</dbReference>